<evidence type="ECO:0000313" key="1">
    <source>
        <dbReference type="EMBL" id="GMK57073.1"/>
    </source>
</evidence>
<dbReference type="AlphaFoldDB" id="A0AAD3TUF9"/>
<reference evidence="1" key="1">
    <citation type="journal article" date="2023" name="BMC Genomics">
        <title>Chromosome-level genome assemblies of Cutaneotrichosporon spp. (Trichosporonales, Basidiomycota) reveal imbalanced evolution between nucleotide sequences and chromosome synteny.</title>
        <authorList>
            <person name="Kobayashi Y."/>
            <person name="Kayamori A."/>
            <person name="Aoki K."/>
            <person name="Shiwa Y."/>
            <person name="Matsutani M."/>
            <person name="Fujita N."/>
            <person name="Sugita T."/>
            <person name="Iwasaki W."/>
            <person name="Tanaka N."/>
            <person name="Takashima M."/>
        </authorList>
    </citation>
    <scope>NUCLEOTIDE SEQUENCE</scope>
    <source>
        <strain evidence="1">HIS016</strain>
    </source>
</reference>
<sequence length="467" mass="50627">MASAQPITKRPLSLFERYALACDETGHPMAIAHVVSYTTPPPLDELHDRVRVAQARLPLLRSVITGAYSSKPAFAVRAQAFEPTEIVHVHSHEGTAGEMEMDAMDVLRAELRLMRTRKVDAHAPLWRIGLYPRFVAVTCNHVVADGMGSLALLAAMTAGREDPRSVYALAEEDGAHTSYDETVMLWAGLGMLARTLWRELIVPALPLAIQRWATSSEPWPGVCASPLGSEWAILGASVDADTLTRLSAVGKQKGVRTLHPLIDTAYTAAVWAVFNADERFHFIANTPRSDRKPELGHSAITGLYTTLFLRDHGLGASDDLWEIARDSAAFLLSPSAGADARRTVSMLRFVPGTTKSGTTGMMQYLTDRASCPSPFFEGVMVSNLGRFTLPPGATDHVWGQACHPSSFAIGANVVGHAGGLRLTTVFWEGVPADNAQVARVHRIWERLVGLMADGVEGTVGELTQKCM</sequence>
<gene>
    <name evidence="1" type="ORF">CspeluHIS016_0309130</name>
</gene>
<name>A0AAD3TUF9_9TREE</name>
<proteinExistence type="predicted"/>
<dbReference type="PANTHER" id="PTHR28037">
    <property type="entry name" value="ALCOHOL O-ACETYLTRANSFERASE 1-RELATED"/>
    <property type="match status" value="1"/>
</dbReference>
<dbReference type="SUPFAM" id="SSF52777">
    <property type="entry name" value="CoA-dependent acyltransferases"/>
    <property type="match status" value="1"/>
</dbReference>
<dbReference type="PANTHER" id="PTHR28037:SF1">
    <property type="entry name" value="ALCOHOL O-ACETYLTRANSFERASE 1-RELATED"/>
    <property type="match status" value="1"/>
</dbReference>
<organism evidence="1 2">
    <name type="scientific">Cutaneotrichosporon spelunceum</name>
    <dbReference type="NCBI Taxonomy" id="1672016"/>
    <lineage>
        <taxon>Eukaryota</taxon>
        <taxon>Fungi</taxon>
        <taxon>Dikarya</taxon>
        <taxon>Basidiomycota</taxon>
        <taxon>Agaricomycotina</taxon>
        <taxon>Tremellomycetes</taxon>
        <taxon>Trichosporonales</taxon>
        <taxon>Trichosporonaceae</taxon>
        <taxon>Cutaneotrichosporon</taxon>
    </lineage>
</organism>
<keyword evidence="2" id="KW-1185">Reference proteome</keyword>
<evidence type="ECO:0000313" key="2">
    <source>
        <dbReference type="Proteomes" id="UP001222932"/>
    </source>
</evidence>
<protein>
    <submittedName>
        <fullName evidence="1">Uncharacterized protein</fullName>
    </submittedName>
</protein>
<comment type="caution">
    <text evidence="1">The sequence shown here is derived from an EMBL/GenBank/DDBJ whole genome shotgun (WGS) entry which is preliminary data.</text>
</comment>
<reference evidence="1" key="2">
    <citation type="submission" date="2023-06" db="EMBL/GenBank/DDBJ databases">
        <authorList>
            <person name="Kobayashi Y."/>
            <person name="Kayamori A."/>
            <person name="Aoki K."/>
            <person name="Shiwa Y."/>
            <person name="Fujita N."/>
            <person name="Sugita T."/>
            <person name="Iwasaki W."/>
            <person name="Tanaka N."/>
            <person name="Takashima M."/>
        </authorList>
    </citation>
    <scope>NUCLEOTIDE SEQUENCE</scope>
    <source>
        <strain evidence="1">HIS016</strain>
    </source>
</reference>
<accession>A0AAD3TUF9</accession>
<dbReference type="EMBL" id="BTCM01000003">
    <property type="protein sequence ID" value="GMK57073.1"/>
    <property type="molecule type" value="Genomic_DNA"/>
</dbReference>
<dbReference type="Proteomes" id="UP001222932">
    <property type="component" value="Unassembled WGS sequence"/>
</dbReference>
<dbReference type="InterPro" id="IPR052058">
    <property type="entry name" value="Alcohol_O-acetyltransferase"/>
</dbReference>